<feature type="transmembrane region" description="Helical" evidence="8">
    <location>
        <begin position="333"/>
        <end position="349"/>
    </location>
</feature>
<evidence type="ECO:0000256" key="7">
    <source>
        <dbReference type="ARBA" id="ARBA00024033"/>
    </source>
</evidence>
<feature type="transmembrane region" description="Helical" evidence="8">
    <location>
        <begin position="304"/>
        <end position="326"/>
    </location>
</feature>
<dbReference type="InterPro" id="IPR016570">
    <property type="entry name" value="UCP010361"/>
</dbReference>
<dbReference type="PIRSF" id="PIRSF010361">
    <property type="entry name" value="UCP010361"/>
    <property type="match status" value="1"/>
</dbReference>
<feature type="transmembrane region" description="Helical" evidence="8">
    <location>
        <begin position="158"/>
        <end position="180"/>
    </location>
</feature>
<comment type="similarity">
    <text evidence="7">Belongs to the glycosyltransferase 87 family.</text>
</comment>
<proteinExistence type="inferred from homology"/>
<comment type="subcellular location">
    <subcellularLocation>
        <location evidence="1">Cell membrane</location>
        <topology evidence="1">Multi-pass membrane protein</topology>
    </subcellularLocation>
</comment>
<keyword evidence="10" id="KW-1185">Reference proteome</keyword>
<protein>
    <submittedName>
        <fullName evidence="9">Glycosyltransferase family 87 protein</fullName>
    </submittedName>
</protein>
<sequence length="451" mass="47936">MTATPDSRAGGVEAVGPRHMFPRPGRIGLWLAALGTVGAVLAYLAKWQCRFGGAWIEGGQYTYGCYSDVFPLYYRDGLGEGAVPYLDVATEYPVLTGGLMFSMARAVSWLPEGLGRALAYFDLTAAVLGVCLLVAVVGTGYIAGRGGLDGDGDFRPRAALLAGGFVALAPAAVLTGLINWDLLAVALLVSALVCYTRGRMWAAGALIGLATAAKFYPFLVFGPMLVLMLRELWRKEGGLPAADFLRALAGAAAAWAAVNLPVYLAAPHNWATFFRFSQERGTDWGSVYYALGGYGLFDSGDLDLVNATGTGTLVLACAGIALLGLLVRRRPPLEQLAFLVVAAFLMTNKVWSPQFVLWLVPLAALAWPRTIRPGVAAAVFALWQVAEVCYFFGIWQHLLYVSQEGDPSVAGPPEGLPFEGYALVLLGRLGAVAAMCALTVVDCLRVGRSRP</sequence>
<dbReference type="EMBL" id="JBHTHR010000054">
    <property type="protein sequence ID" value="MFD0800436.1"/>
    <property type="molecule type" value="Genomic_DNA"/>
</dbReference>
<keyword evidence="6 8" id="KW-0472">Membrane</keyword>
<evidence type="ECO:0000256" key="5">
    <source>
        <dbReference type="ARBA" id="ARBA00022989"/>
    </source>
</evidence>
<accession>A0ABW3BC19</accession>
<reference evidence="10" key="1">
    <citation type="journal article" date="2019" name="Int. J. Syst. Evol. Microbiol.">
        <title>The Global Catalogue of Microorganisms (GCM) 10K type strain sequencing project: providing services to taxonomists for standard genome sequencing and annotation.</title>
        <authorList>
            <consortium name="The Broad Institute Genomics Platform"/>
            <consortium name="The Broad Institute Genome Sequencing Center for Infectious Disease"/>
            <person name="Wu L."/>
            <person name="Ma J."/>
        </authorList>
    </citation>
    <scope>NUCLEOTIDE SEQUENCE [LARGE SCALE GENOMIC DNA]</scope>
    <source>
        <strain evidence="10">CCUG 63369</strain>
    </source>
</reference>
<feature type="transmembrane region" description="Helical" evidence="8">
    <location>
        <begin position="117"/>
        <end position="137"/>
    </location>
</feature>
<evidence type="ECO:0000256" key="6">
    <source>
        <dbReference type="ARBA" id="ARBA00023136"/>
    </source>
</evidence>
<keyword evidence="3" id="KW-0808">Transferase</keyword>
<name>A0ABW3BC19_9ACTN</name>
<keyword evidence="5 8" id="KW-1133">Transmembrane helix</keyword>
<evidence type="ECO:0000256" key="1">
    <source>
        <dbReference type="ARBA" id="ARBA00004651"/>
    </source>
</evidence>
<evidence type="ECO:0000313" key="9">
    <source>
        <dbReference type="EMBL" id="MFD0800436.1"/>
    </source>
</evidence>
<evidence type="ECO:0000256" key="3">
    <source>
        <dbReference type="ARBA" id="ARBA00022679"/>
    </source>
</evidence>
<dbReference type="Pfam" id="PF09594">
    <property type="entry name" value="GT87"/>
    <property type="match status" value="1"/>
</dbReference>
<keyword evidence="4 8" id="KW-0812">Transmembrane</keyword>
<feature type="transmembrane region" description="Helical" evidence="8">
    <location>
        <begin position="378"/>
        <end position="400"/>
    </location>
</feature>
<evidence type="ECO:0000256" key="2">
    <source>
        <dbReference type="ARBA" id="ARBA00022475"/>
    </source>
</evidence>
<gene>
    <name evidence="9" type="ORF">ACFQZU_03760</name>
</gene>
<comment type="caution">
    <text evidence="9">The sequence shown here is derived from an EMBL/GenBank/DDBJ whole genome shotgun (WGS) entry which is preliminary data.</text>
</comment>
<feature type="transmembrane region" description="Helical" evidence="8">
    <location>
        <begin position="200"/>
        <end position="226"/>
    </location>
</feature>
<organism evidence="9 10">
    <name type="scientific">Streptomonospora algeriensis</name>
    <dbReference type="NCBI Taxonomy" id="995084"/>
    <lineage>
        <taxon>Bacteria</taxon>
        <taxon>Bacillati</taxon>
        <taxon>Actinomycetota</taxon>
        <taxon>Actinomycetes</taxon>
        <taxon>Streptosporangiales</taxon>
        <taxon>Nocardiopsidaceae</taxon>
        <taxon>Streptomonospora</taxon>
    </lineage>
</organism>
<feature type="transmembrane region" description="Helical" evidence="8">
    <location>
        <begin position="27"/>
        <end position="45"/>
    </location>
</feature>
<dbReference type="InterPro" id="IPR018584">
    <property type="entry name" value="GT87"/>
</dbReference>
<keyword evidence="2" id="KW-1003">Cell membrane</keyword>
<evidence type="ECO:0000256" key="8">
    <source>
        <dbReference type="SAM" id="Phobius"/>
    </source>
</evidence>
<evidence type="ECO:0000313" key="10">
    <source>
        <dbReference type="Proteomes" id="UP001596956"/>
    </source>
</evidence>
<feature type="transmembrane region" description="Helical" evidence="8">
    <location>
        <begin position="247"/>
        <end position="266"/>
    </location>
</feature>
<dbReference type="Proteomes" id="UP001596956">
    <property type="component" value="Unassembled WGS sequence"/>
</dbReference>
<evidence type="ECO:0000256" key="4">
    <source>
        <dbReference type="ARBA" id="ARBA00022692"/>
    </source>
</evidence>